<evidence type="ECO:0000313" key="11">
    <source>
        <dbReference type="EMBL" id="KAF2221529.1"/>
    </source>
</evidence>
<accession>A0A6A6G7G7</accession>
<dbReference type="PANTHER" id="PTHR43369">
    <property type="entry name" value="PHOSPHORIBOSYLGLYCINAMIDE FORMYLTRANSFERASE"/>
    <property type="match status" value="1"/>
</dbReference>
<dbReference type="SUPFAM" id="SSF53328">
    <property type="entry name" value="Formyltransferase"/>
    <property type="match status" value="1"/>
</dbReference>
<evidence type="ECO:0000313" key="12">
    <source>
        <dbReference type="Proteomes" id="UP000799538"/>
    </source>
</evidence>
<comment type="similarity">
    <text evidence="6">Belongs to the GART family.</text>
</comment>
<evidence type="ECO:0000256" key="2">
    <source>
        <dbReference type="ARBA" id="ARBA00012254"/>
    </source>
</evidence>
<evidence type="ECO:0000256" key="5">
    <source>
        <dbReference type="ARBA" id="ARBA00022755"/>
    </source>
</evidence>
<keyword evidence="4 11" id="KW-0808">Transferase</keyword>
<reference evidence="12" key="1">
    <citation type="journal article" date="2020" name="Stud. Mycol.">
        <title>101 Dothideomycetes genomes: A test case for predicting lifestyles and emergence of pathogens.</title>
        <authorList>
            <person name="Haridas S."/>
            <person name="Albert R."/>
            <person name="Binder M."/>
            <person name="Bloem J."/>
            <person name="LaButti K."/>
            <person name="Salamov A."/>
            <person name="Andreopoulos B."/>
            <person name="Baker S."/>
            <person name="Barry K."/>
            <person name="Bills G."/>
            <person name="Bluhm B."/>
            <person name="Cannon C."/>
            <person name="Castanera R."/>
            <person name="Culley D."/>
            <person name="Daum C."/>
            <person name="Ezra D."/>
            <person name="Gonzalez J."/>
            <person name="Henrissat B."/>
            <person name="Kuo A."/>
            <person name="Liang C."/>
            <person name="Lipzen A."/>
            <person name="Lutzoni F."/>
            <person name="Magnuson J."/>
            <person name="Mondo S."/>
            <person name="Nolan M."/>
            <person name="Ohm R."/>
            <person name="Pangilinan J."/>
            <person name="Park H.-J."/>
            <person name="Ramirez L."/>
            <person name="Alfaro M."/>
            <person name="Sun H."/>
            <person name="Tritt A."/>
            <person name="Yoshinaga Y."/>
            <person name="Zwiers L.-H."/>
            <person name="Turgeon B."/>
            <person name="Goodwin S."/>
            <person name="Spatafora J."/>
            <person name="Crous P."/>
            <person name="Grigoriev I."/>
        </authorList>
    </citation>
    <scope>NUCLEOTIDE SEQUENCE [LARGE SCALE GENOMIC DNA]</scope>
    <source>
        <strain evidence="12">CECT 20119</strain>
    </source>
</reference>
<dbReference type="InterPro" id="IPR002376">
    <property type="entry name" value="Formyl_transf_N"/>
</dbReference>
<evidence type="ECO:0000256" key="1">
    <source>
        <dbReference type="ARBA" id="ARBA00005054"/>
    </source>
</evidence>
<dbReference type="GO" id="GO:0006189">
    <property type="term" value="P:'de novo' IMP biosynthetic process"/>
    <property type="evidence" value="ECO:0007669"/>
    <property type="project" value="InterPro"/>
</dbReference>
<comment type="pathway">
    <text evidence="1">Purine metabolism; IMP biosynthesis via de novo pathway; N(2)-formyl-N(1)-(5-phospho-D-ribosyl)glycinamide from N(1)-(5-phospho-D-ribosyl)glycinamide (10-formyl THF route): step 1/1.</text>
</comment>
<dbReference type="Gene3D" id="3.40.50.170">
    <property type="entry name" value="Formyl transferase, N-terminal domain"/>
    <property type="match status" value="1"/>
</dbReference>
<dbReference type="NCBIfam" id="TIGR00639">
    <property type="entry name" value="PurN"/>
    <property type="match status" value="1"/>
</dbReference>
<organism evidence="11 12">
    <name type="scientific">Elsinoe ampelina</name>
    <dbReference type="NCBI Taxonomy" id="302913"/>
    <lineage>
        <taxon>Eukaryota</taxon>
        <taxon>Fungi</taxon>
        <taxon>Dikarya</taxon>
        <taxon>Ascomycota</taxon>
        <taxon>Pezizomycotina</taxon>
        <taxon>Dothideomycetes</taxon>
        <taxon>Dothideomycetidae</taxon>
        <taxon>Myriangiales</taxon>
        <taxon>Elsinoaceae</taxon>
        <taxon>Elsinoe</taxon>
    </lineage>
</organism>
<keyword evidence="12" id="KW-1185">Reference proteome</keyword>
<evidence type="ECO:0000256" key="6">
    <source>
        <dbReference type="ARBA" id="ARBA00038440"/>
    </source>
</evidence>
<protein>
    <recommendedName>
        <fullName evidence="3">Phosphoribosylglycinamide formyltransferase</fullName>
        <ecNumber evidence="2">2.1.2.2</ecNumber>
    </recommendedName>
    <alternativeName>
        <fullName evidence="8">5'-phosphoribosylglycinamide transformylase</fullName>
    </alternativeName>
    <alternativeName>
        <fullName evidence="7">GAR transformylase</fullName>
    </alternativeName>
</protein>
<evidence type="ECO:0000256" key="8">
    <source>
        <dbReference type="ARBA" id="ARBA00041682"/>
    </source>
</evidence>
<evidence type="ECO:0000256" key="4">
    <source>
        <dbReference type="ARBA" id="ARBA00022679"/>
    </source>
</evidence>
<proteinExistence type="inferred from homology"/>
<dbReference type="GO" id="GO:0005737">
    <property type="term" value="C:cytoplasm"/>
    <property type="evidence" value="ECO:0007669"/>
    <property type="project" value="TreeGrafter"/>
</dbReference>
<feature type="domain" description="Formyl transferase N-terminal" evidence="10">
    <location>
        <begin position="8"/>
        <end position="210"/>
    </location>
</feature>
<dbReference type="EMBL" id="ML992510">
    <property type="protein sequence ID" value="KAF2221529.1"/>
    <property type="molecule type" value="Genomic_DNA"/>
</dbReference>
<evidence type="ECO:0000256" key="9">
    <source>
        <dbReference type="ARBA" id="ARBA00047664"/>
    </source>
</evidence>
<comment type="catalytic activity">
    <reaction evidence="9">
        <text>N(1)-(5-phospho-beta-D-ribosyl)glycinamide + (6R)-10-formyltetrahydrofolate = N(2)-formyl-N(1)-(5-phospho-beta-D-ribosyl)glycinamide + (6S)-5,6,7,8-tetrahydrofolate + H(+)</text>
        <dbReference type="Rhea" id="RHEA:15053"/>
        <dbReference type="ChEBI" id="CHEBI:15378"/>
        <dbReference type="ChEBI" id="CHEBI:57453"/>
        <dbReference type="ChEBI" id="CHEBI:143788"/>
        <dbReference type="ChEBI" id="CHEBI:147286"/>
        <dbReference type="ChEBI" id="CHEBI:195366"/>
        <dbReference type="EC" id="2.1.2.2"/>
    </reaction>
</comment>
<dbReference type="HAMAP" id="MF_01930">
    <property type="entry name" value="PurN"/>
    <property type="match status" value="1"/>
</dbReference>
<dbReference type="GO" id="GO:0004644">
    <property type="term" value="F:phosphoribosylglycinamide formyltransferase activity"/>
    <property type="evidence" value="ECO:0007669"/>
    <property type="project" value="UniProtKB-EC"/>
</dbReference>
<dbReference type="CDD" id="cd08645">
    <property type="entry name" value="FMT_core_GART"/>
    <property type="match status" value="1"/>
</dbReference>
<dbReference type="AlphaFoldDB" id="A0A6A6G7G7"/>
<dbReference type="OrthoDB" id="5575075at2759"/>
<evidence type="ECO:0000256" key="3">
    <source>
        <dbReference type="ARBA" id="ARBA00022076"/>
    </source>
</evidence>
<dbReference type="Pfam" id="PF00551">
    <property type="entry name" value="Formyl_trans_N"/>
    <property type="match status" value="1"/>
</dbReference>
<dbReference type="InterPro" id="IPR036477">
    <property type="entry name" value="Formyl_transf_N_sf"/>
</dbReference>
<sequence length="226" mass="24806">MSSPSPARITVLISGGGSNLQALIDATNTPSLPNAQIVRVISNRKSAFGLQRAEKASIPTAYHNLVAYKKRFPDPAGAEGKFNEAREEYDKDLAKLVLEDKPDIVVCAGWMHILAPTFLSPLKDAGVPVINLHPALPGMFNGTHAIERAHEAFQKGEVEGTGVMVHHVIPEVDMGPPILVREVEIKKGEGVEELEERIHATEWKVIVEATRLAIEELKRYQDQIRA</sequence>
<dbReference type="FunFam" id="3.40.50.170:FF:000009">
    <property type="entry name" value="Phosphoribosylglycinamide formyltransferase (Eurofung)"/>
    <property type="match status" value="1"/>
</dbReference>
<gene>
    <name evidence="11" type="ORF">BDZ85DRAFT_18089</name>
</gene>
<evidence type="ECO:0000256" key="7">
    <source>
        <dbReference type="ARBA" id="ARBA00041324"/>
    </source>
</evidence>
<dbReference type="PANTHER" id="PTHR43369:SF2">
    <property type="entry name" value="PHOSPHORIBOSYLGLYCINAMIDE FORMYLTRANSFERASE"/>
    <property type="match status" value="1"/>
</dbReference>
<keyword evidence="5" id="KW-0658">Purine biosynthesis</keyword>
<dbReference type="InterPro" id="IPR004607">
    <property type="entry name" value="GART"/>
</dbReference>
<dbReference type="Proteomes" id="UP000799538">
    <property type="component" value="Unassembled WGS sequence"/>
</dbReference>
<dbReference type="EC" id="2.1.2.2" evidence="2"/>
<name>A0A6A6G7G7_9PEZI</name>
<evidence type="ECO:0000259" key="10">
    <source>
        <dbReference type="Pfam" id="PF00551"/>
    </source>
</evidence>